<organism evidence="3 4">
    <name type="scientific">Rarispira pelagica</name>
    <dbReference type="NCBI Taxonomy" id="3141764"/>
    <lineage>
        <taxon>Bacteria</taxon>
        <taxon>Pseudomonadati</taxon>
        <taxon>Spirochaetota</taxon>
        <taxon>Spirochaetia</taxon>
        <taxon>Winmispirales</taxon>
        <taxon>Winmispiraceae</taxon>
        <taxon>Rarispira</taxon>
    </lineage>
</organism>
<sequence length="988" mass="110271">MMATQKLTICGKIDINIDKQGLKATISFTRGKDGDPLWDLKSLKELLEKKGIKEGFSEQSLRIVLRKLAESKDHVISLTVAEGIYPEKPVPETVEWEKLSLPDDIKKDAEKILAMSEPPEIYKEYFEKKTIEKEIEKKGALPFLPAKKEKQKVTEKIAKREKIYIDPTVLQVFFVEKGTYLGRVLAPVSGLEGRNIFGEVIPPLVLEDTGFYAGNGVKREKTDLKAEETGILRIGKNWVDIIPFRPHIWEVSLSQDKATCLLSLIPGSELAQFPSVEKIIEKANELEFPQERLLPQEEIQEIIRFALSKGEELKNVPISGDSDAFFKINISKDRLLATLTLHKGTGRGRSLNLKEVGRAIKESGLKGLDYKKINQDILDFYNSKEVELRDYVLAKGKAPKKGSPRSLEPSVRYLPAEEIRKIIESVKNTPEAYKGINSITEFSINEVEKMAIVEEEQPIFLISPAMPGEPGIDVFGEKIEGLPGDAPPLKTLENIEEKGNLLISSIHGILEEGEKEGVLYLRVRPHSDGKIIIETSPDDMEAYISLEEGTGTGRKLSLEDIKKALKEEGIIKGIDEEAIKNALDEAKQNGKTGRILIAKGKEPVAGGEKKLEFMVSLASGKKYRETEDGRINFKEHDTQTRIENGQTIAKILPPAVKEEEGWDIRGRVRKPIKTEKPFELEIGEGIKEEKQQDGSVLLIAETDGILFYNKKKIAVLVSRVIKGDIDISTGNLKFTGDIKITGSVRTGFYVMTTGSISVGEGVEAALLSAGSNIVIKQGIKGARKGTLRAKGSISARFAEYAHLLAVENIILSNFCMGSLVKSNGKLVVGPEKGKILGGKIKARMGIETGDLGSANGIRTEIFFGQDYLIEDQIEVEEGEIAKLKQKIVKLDAEMERLSRNGHSNKVKELHSVKFKMLKMMEKRSYRLFTLREKFEQHFDSEIIVYGTIYPGVVIETHGRIHEIRKPQKNVKVKFDSRSGRIELEPLKK</sequence>
<dbReference type="InterPro" id="IPR046865">
    <property type="entry name" value="FapA_b_solenoid"/>
</dbReference>
<reference evidence="3 4" key="1">
    <citation type="submission" date="2024-03" db="EMBL/GenBank/DDBJ databases">
        <title>Ignisphaera cupida sp. nov., a hyperthermophilic hydrolytic archaeon from a hot spring of Kamchatka, and proposal of Ignisphaeraceae fam. nov.</title>
        <authorList>
            <person name="Podosokorskaya O.A."/>
            <person name="Elcheninov A.G."/>
            <person name="Maltseva A.I."/>
            <person name="Zayulina K.S."/>
            <person name="Novikov A."/>
            <person name="Merkel A.Y."/>
        </authorList>
    </citation>
    <scope>NUCLEOTIDE SEQUENCE [LARGE SCALE GENOMIC DNA]</scope>
    <source>
        <strain evidence="3 4">38H-sp</strain>
    </source>
</reference>
<dbReference type="Pfam" id="PF03961">
    <property type="entry name" value="FapA"/>
    <property type="match status" value="1"/>
</dbReference>
<gene>
    <name evidence="3" type="ORF">WKV44_01690</name>
</gene>
<dbReference type="EMBL" id="JBCHKQ010000001">
    <property type="protein sequence ID" value="MEM5947246.1"/>
    <property type="molecule type" value="Genomic_DNA"/>
</dbReference>
<keyword evidence="1" id="KW-0175">Coiled coil</keyword>
<keyword evidence="4" id="KW-1185">Reference proteome</keyword>
<dbReference type="Proteomes" id="UP001466331">
    <property type="component" value="Unassembled WGS sequence"/>
</dbReference>
<dbReference type="RefSeq" id="WP_420068696.1">
    <property type="nucleotide sequence ID" value="NZ_JBCHKQ010000001.1"/>
</dbReference>
<evidence type="ECO:0000313" key="3">
    <source>
        <dbReference type="EMBL" id="MEM5947246.1"/>
    </source>
</evidence>
<feature type="domain" description="Flagellar Assembly Protein A N-terminal region" evidence="2">
    <location>
        <begin position="531"/>
        <end position="710"/>
    </location>
</feature>
<dbReference type="InterPro" id="IPR046866">
    <property type="entry name" value="FapA_N"/>
</dbReference>
<dbReference type="PANTHER" id="PTHR38032:SF1">
    <property type="entry name" value="RNA-BINDING PROTEIN KHPB N-TERMINAL DOMAIN-CONTAINING PROTEIN"/>
    <property type="match status" value="1"/>
</dbReference>
<keyword evidence="3" id="KW-0969">Cilium</keyword>
<feature type="coiled-coil region" evidence="1">
    <location>
        <begin position="873"/>
        <end position="900"/>
    </location>
</feature>
<evidence type="ECO:0000259" key="2">
    <source>
        <dbReference type="Pfam" id="PF20250"/>
    </source>
</evidence>
<keyword evidence="3" id="KW-0966">Cell projection</keyword>
<dbReference type="Pfam" id="PF20250">
    <property type="entry name" value="FapA_N"/>
    <property type="match status" value="4"/>
</dbReference>
<proteinExistence type="predicted"/>
<comment type="caution">
    <text evidence="3">The sequence shown here is derived from an EMBL/GenBank/DDBJ whole genome shotgun (WGS) entry which is preliminary data.</text>
</comment>
<dbReference type="InterPro" id="IPR005646">
    <property type="entry name" value="FapA"/>
</dbReference>
<name>A0ABU9U9A4_9SPIR</name>
<evidence type="ECO:0000256" key="1">
    <source>
        <dbReference type="SAM" id="Coils"/>
    </source>
</evidence>
<accession>A0ABU9U9A4</accession>
<dbReference type="PANTHER" id="PTHR38032">
    <property type="entry name" value="POLYMERASE-RELATED"/>
    <property type="match status" value="1"/>
</dbReference>
<feature type="domain" description="Flagellar Assembly Protein A N-terminal region" evidence="2">
    <location>
        <begin position="13"/>
        <end position="96"/>
    </location>
</feature>
<keyword evidence="3" id="KW-0282">Flagellum</keyword>
<protein>
    <submittedName>
        <fullName evidence="3">Flagellar assembly protein A</fullName>
    </submittedName>
</protein>
<feature type="domain" description="Flagellar Assembly Protein A N-terminal region" evidence="2">
    <location>
        <begin position="152"/>
        <end position="234"/>
    </location>
</feature>
<feature type="domain" description="Flagellar Assembly Protein A N-terminal region" evidence="2">
    <location>
        <begin position="326"/>
        <end position="511"/>
    </location>
</feature>
<evidence type="ECO:0000313" key="4">
    <source>
        <dbReference type="Proteomes" id="UP001466331"/>
    </source>
</evidence>